<keyword evidence="1" id="KW-1133">Transmembrane helix</keyword>
<reference evidence="2 3" key="1">
    <citation type="submission" date="2021-12" db="EMBL/GenBank/DDBJ databases">
        <title>Discovery of the Pendulisporaceae a myxobacterial family with distinct sporulation behavior and unique specialized metabolism.</title>
        <authorList>
            <person name="Garcia R."/>
            <person name="Popoff A."/>
            <person name="Bader C.D."/>
            <person name="Loehr J."/>
            <person name="Walesch S."/>
            <person name="Walt C."/>
            <person name="Boldt J."/>
            <person name="Bunk B."/>
            <person name="Haeckl F.J.F.P.J."/>
            <person name="Gunesch A.P."/>
            <person name="Birkelbach J."/>
            <person name="Nuebel U."/>
            <person name="Pietschmann T."/>
            <person name="Bach T."/>
            <person name="Mueller R."/>
        </authorList>
    </citation>
    <scope>NUCLEOTIDE SEQUENCE [LARGE SCALE GENOMIC DNA]</scope>
    <source>
        <strain evidence="2 3">MSr12523</strain>
    </source>
</reference>
<keyword evidence="1" id="KW-0812">Transmembrane</keyword>
<dbReference type="Proteomes" id="UP001379533">
    <property type="component" value="Chromosome"/>
</dbReference>
<protein>
    <recommendedName>
        <fullName evidence="4">Glycosyltransferase RgtA/B/C/D-like domain-containing protein</fullName>
    </recommendedName>
</protein>
<gene>
    <name evidence="2" type="ORF">LZC95_40050</name>
</gene>
<feature type="transmembrane region" description="Helical" evidence="1">
    <location>
        <begin position="86"/>
        <end position="107"/>
    </location>
</feature>
<dbReference type="EMBL" id="CP089982">
    <property type="protein sequence ID" value="WXA92628.1"/>
    <property type="molecule type" value="Genomic_DNA"/>
</dbReference>
<keyword evidence="3" id="KW-1185">Reference proteome</keyword>
<dbReference type="RefSeq" id="WP_394843232.1">
    <property type="nucleotide sequence ID" value="NZ_CP089982.1"/>
</dbReference>
<feature type="transmembrane region" description="Helical" evidence="1">
    <location>
        <begin position="328"/>
        <end position="350"/>
    </location>
</feature>
<name>A0ABZ2K1M2_9BACT</name>
<evidence type="ECO:0000256" key="1">
    <source>
        <dbReference type="SAM" id="Phobius"/>
    </source>
</evidence>
<feature type="transmembrane region" description="Helical" evidence="1">
    <location>
        <begin position="253"/>
        <end position="269"/>
    </location>
</feature>
<organism evidence="2 3">
    <name type="scientific">Pendulispora brunnea</name>
    <dbReference type="NCBI Taxonomy" id="2905690"/>
    <lineage>
        <taxon>Bacteria</taxon>
        <taxon>Pseudomonadati</taxon>
        <taxon>Myxococcota</taxon>
        <taxon>Myxococcia</taxon>
        <taxon>Myxococcales</taxon>
        <taxon>Sorangiineae</taxon>
        <taxon>Pendulisporaceae</taxon>
        <taxon>Pendulispora</taxon>
    </lineage>
</organism>
<evidence type="ECO:0008006" key="4">
    <source>
        <dbReference type="Google" id="ProtNLM"/>
    </source>
</evidence>
<feature type="transmembrane region" description="Helical" evidence="1">
    <location>
        <begin position="164"/>
        <end position="189"/>
    </location>
</feature>
<keyword evidence="1" id="KW-0472">Membrane</keyword>
<evidence type="ECO:0000313" key="2">
    <source>
        <dbReference type="EMBL" id="WXA92628.1"/>
    </source>
</evidence>
<feature type="transmembrane region" description="Helical" evidence="1">
    <location>
        <begin position="209"/>
        <end position="232"/>
    </location>
</feature>
<sequence>MAVALLVLSSIVTTAYLVALLRDRPVLNGEGEILSEAARLRLHLPLYTDPLAGAFDQGPYPTRAYVLYPPLWSWVLSFLPAKEAPLLGRVVGGLMWMGTLLLVLRTAARRERRAVAVATLYLMGSHLLATFAVCARPDTAAVCLAALALLLAVRRAHAGPLCGALFALAAWLKPNVVGLGAGVAVALLLERPFSVPALLRRLLPPLTGVLAVSVPVACILYAASDGSFVDHLRLSVGQALRLDLWWDQVSRRLLFLGPFALVLTMGWRGRRDPRVRIAFFAVAVNLGWMLFCFAKVGAASNYWMEPALGAVILVAYAPWPAWSERTATTIGALAIAHAIWLAGISAEGVLEAFEKLPARTQLVQRARATCRTDPSDVILSDSAGIEYMANGRVLAPFFQTHALISAGRLPASTWVGDVLRPEAKCFLAEGPLPDIASAPAVHEALTGKFVLEAEAGDLRLYRAR</sequence>
<feature type="transmembrane region" description="Helical" evidence="1">
    <location>
        <begin position="114"/>
        <end position="133"/>
    </location>
</feature>
<proteinExistence type="predicted"/>
<evidence type="ECO:0000313" key="3">
    <source>
        <dbReference type="Proteomes" id="UP001379533"/>
    </source>
</evidence>
<feature type="transmembrane region" description="Helical" evidence="1">
    <location>
        <begin position="275"/>
        <end position="294"/>
    </location>
</feature>
<accession>A0ABZ2K1M2</accession>